<sequence>MKIFQETGKISVILGKMSYRFFFCKTFSISFFVQVKLLLLLLLPFFIFLLFLLFFLSPSHIFKIINKGSKLKQPPPSHFSPIIIFIHPLFSLCVYAFVLLIVFSVLSKWRL</sequence>
<keyword evidence="1" id="KW-0472">Membrane</keyword>
<evidence type="ECO:0000313" key="2">
    <source>
        <dbReference type="EMBL" id="TYH96336.1"/>
    </source>
</evidence>
<dbReference type="Proteomes" id="UP000322667">
    <property type="component" value="Chromosome A12"/>
</dbReference>
<proteinExistence type="predicted"/>
<evidence type="ECO:0000256" key="1">
    <source>
        <dbReference type="SAM" id="Phobius"/>
    </source>
</evidence>
<dbReference type="EMBL" id="CM017621">
    <property type="protein sequence ID" value="TYH96336.1"/>
    <property type="molecule type" value="Genomic_DNA"/>
</dbReference>
<reference evidence="2 3" key="1">
    <citation type="submission" date="2019-07" db="EMBL/GenBank/DDBJ databases">
        <title>WGS assembly of Gossypium tomentosum.</title>
        <authorList>
            <person name="Chen Z.J."/>
            <person name="Sreedasyam A."/>
            <person name="Ando A."/>
            <person name="Song Q."/>
            <person name="De L."/>
            <person name="Hulse-Kemp A."/>
            <person name="Ding M."/>
            <person name="Ye W."/>
            <person name="Kirkbride R."/>
            <person name="Jenkins J."/>
            <person name="Plott C."/>
            <person name="Lovell J."/>
            <person name="Lin Y.-M."/>
            <person name="Vaughn R."/>
            <person name="Liu B."/>
            <person name="Li W."/>
            <person name="Simpson S."/>
            <person name="Scheffler B."/>
            <person name="Saski C."/>
            <person name="Grover C."/>
            <person name="Hu G."/>
            <person name="Conover J."/>
            <person name="Carlson J."/>
            <person name="Shu S."/>
            <person name="Boston L."/>
            <person name="Williams M."/>
            <person name="Peterson D."/>
            <person name="Mcgee K."/>
            <person name="Jones D."/>
            <person name="Wendel J."/>
            <person name="Stelly D."/>
            <person name="Grimwood J."/>
            <person name="Schmutz J."/>
        </authorList>
    </citation>
    <scope>NUCLEOTIDE SEQUENCE [LARGE SCALE GENOMIC DNA]</scope>
    <source>
        <strain evidence="2">7179.01</strain>
    </source>
</reference>
<keyword evidence="1" id="KW-1133">Transmembrane helix</keyword>
<keyword evidence="3" id="KW-1185">Reference proteome</keyword>
<dbReference type="AlphaFoldDB" id="A0A5D2MXL8"/>
<gene>
    <name evidence="2" type="ORF">ES332_A12G169900v1</name>
</gene>
<accession>A0A5D2MXL8</accession>
<protein>
    <submittedName>
        <fullName evidence="2">Uncharacterized protein</fullName>
    </submittedName>
</protein>
<name>A0A5D2MXL8_GOSTO</name>
<keyword evidence="1" id="KW-0812">Transmembrane</keyword>
<feature type="transmembrane region" description="Helical" evidence="1">
    <location>
        <begin position="82"/>
        <end position="106"/>
    </location>
</feature>
<evidence type="ECO:0000313" key="3">
    <source>
        <dbReference type="Proteomes" id="UP000322667"/>
    </source>
</evidence>
<organism evidence="2 3">
    <name type="scientific">Gossypium tomentosum</name>
    <name type="common">Hawaiian cotton</name>
    <name type="synonym">Gossypium sandvicense</name>
    <dbReference type="NCBI Taxonomy" id="34277"/>
    <lineage>
        <taxon>Eukaryota</taxon>
        <taxon>Viridiplantae</taxon>
        <taxon>Streptophyta</taxon>
        <taxon>Embryophyta</taxon>
        <taxon>Tracheophyta</taxon>
        <taxon>Spermatophyta</taxon>
        <taxon>Magnoliopsida</taxon>
        <taxon>eudicotyledons</taxon>
        <taxon>Gunneridae</taxon>
        <taxon>Pentapetalae</taxon>
        <taxon>rosids</taxon>
        <taxon>malvids</taxon>
        <taxon>Malvales</taxon>
        <taxon>Malvaceae</taxon>
        <taxon>Malvoideae</taxon>
        <taxon>Gossypium</taxon>
    </lineage>
</organism>
<feature type="transmembrane region" description="Helical" evidence="1">
    <location>
        <begin position="37"/>
        <end position="62"/>
    </location>
</feature>